<dbReference type="Pfam" id="PF20431">
    <property type="entry name" value="E_motif"/>
    <property type="match status" value="1"/>
</dbReference>
<dbReference type="InterPro" id="IPR032867">
    <property type="entry name" value="DYW_dom"/>
</dbReference>
<evidence type="ECO:0000256" key="1">
    <source>
        <dbReference type="ARBA" id="ARBA00006643"/>
    </source>
</evidence>
<reference evidence="5 6" key="1">
    <citation type="submission" date="2024-02" db="EMBL/GenBank/DDBJ databases">
        <authorList>
            <person name="Vignale AGUSTIN F."/>
            <person name="Sosa J E."/>
            <person name="Modenutti C."/>
        </authorList>
    </citation>
    <scope>NUCLEOTIDE SEQUENCE [LARGE SCALE GENOMIC DNA]</scope>
</reference>
<dbReference type="AlphaFoldDB" id="A0ABC8R426"/>
<dbReference type="Gene3D" id="1.25.40.10">
    <property type="entry name" value="Tetratricopeptide repeat domain"/>
    <property type="match status" value="4"/>
</dbReference>
<organism evidence="5 6">
    <name type="scientific">Ilex paraguariensis</name>
    <name type="common">yerba mate</name>
    <dbReference type="NCBI Taxonomy" id="185542"/>
    <lineage>
        <taxon>Eukaryota</taxon>
        <taxon>Viridiplantae</taxon>
        <taxon>Streptophyta</taxon>
        <taxon>Embryophyta</taxon>
        <taxon>Tracheophyta</taxon>
        <taxon>Spermatophyta</taxon>
        <taxon>Magnoliopsida</taxon>
        <taxon>eudicotyledons</taxon>
        <taxon>Gunneridae</taxon>
        <taxon>Pentapetalae</taxon>
        <taxon>asterids</taxon>
        <taxon>campanulids</taxon>
        <taxon>Aquifoliales</taxon>
        <taxon>Aquifoliaceae</taxon>
        <taxon>Ilex</taxon>
    </lineage>
</organism>
<feature type="repeat" description="PPR" evidence="3">
    <location>
        <begin position="256"/>
        <end position="290"/>
    </location>
</feature>
<dbReference type="NCBIfam" id="TIGR00756">
    <property type="entry name" value="PPR"/>
    <property type="match status" value="3"/>
</dbReference>
<gene>
    <name evidence="5" type="ORF">ILEXP_LOCUS6945</name>
</gene>
<sequence length="565" mass="63368">MSSLEHTHTNPRRIHAQAIKTATTDRSLLNTLITLYSKSNLLSDALNLFRTIPSPNVVSWTALISAYSNSLLSLHHFVSMLRHPTLPNQRTLASLLKTCASLPSLCFGLQLHSLSIKLSLSAQPFTASALVSFYCKTHFPYEGCKVLDEMSERDEVCYSTVIGGLAQNAKPIEALEYFANMRRFDLMSNMYSVSGAFSAVSELAALEQCRIIHGHAVVVGLDLNVIVGSALIDGYGKCGLVVEARRVFDELKPWLNLIGWNSMMAAYAQQGDKGAVIELFGLMEGGGLVPDAYSFLAVLTVFYNAGLAEEVERWLTSMKVDYGLEPWIEHYTCLVGALGRVGRLVDAEKIALAMPFEPDAAVWRVLLSTCAYHGEADMAWKMSKRLLELDQNDDSAYVIVANVFAAVGRMDEVKEVRKLMKDRRVRKEGGRSWIEVHGQVHIFLAGDQTHGRTDEIYTKLAELMEEIEKLGYVPVWDEILHEVKEREKREALWYHSEKLALAYGVLSGAAPPGKALRIVKNLRICRDCHEAFKYFSRVVEREILVRDVNRYHRFLDGSCTCGDYW</sequence>
<evidence type="ECO:0000256" key="3">
    <source>
        <dbReference type="PROSITE-ProRule" id="PRU00708"/>
    </source>
</evidence>
<accession>A0ABC8R426</accession>
<evidence type="ECO:0000259" key="4">
    <source>
        <dbReference type="Pfam" id="PF14432"/>
    </source>
</evidence>
<evidence type="ECO:0000313" key="5">
    <source>
        <dbReference type="EMBL" id="CAK9139553.1"/>
    </source>
</evidence>
<dbReference type="PANTHER" id="PTHR47926:SF464">
    <property type="entry name" value="DYW DOMAIN-CONTAINING PROTEIN"/>
    <property type="match status" value="1"/>
</dbReference>
<dbReference type="Proteomes" id="UP001642360">
    <property type="component" value="Unassembled WGS sequence"/>
</dbReference>
<dbReference type="InterPro" id="IPR002885">
    <property type="entry name" value="PPR_rpt"/>
</dbReference>
<keyword evidence="6" id="KW-1185">Reference proteome</keyword>
<feature type="domain" description="DYW" evidence="4">
    <location>
        <begin position="471"/>
        <end position="565"/>
    </location>
</feature>
<dbReference type="PANTHER" id="PTHR47926">
    <property type="entry name" value="PENTATRICOPEPTIDE REPEAT-CONTAINING PROTEIN"/>
    <property type="match status" value="1"/>
</dbReference>
<comment type="caution">
    <text evidence="5">The sequence shown here is derived from an EMBL/GenBank/DDBJ whole genome shotgun (WGS) entry which is preliminary data.</text>
</comment>
<feature type="repeat" description="PPR" evidence="3">
    <location>
        <begin position="154"/>
        <end position="188"/>
    </location>
</feature>
<keyword evidence="2" id="KW-0677">Repeat</keyword>
<dbReference type="Pfam" id="PF14432">
    <property type="entry name" value="DYW_deaminase"/>
    <property type="match status" value="1"/>
</dbReference>
<dbReference type="Pfam" id="PF01535">
    <property type="entry name" value="PPR"/>
    <property type="match status" value="5"/>
</dbReference>
<dbReference type="EMBL" id="CAUOFW020000970">
    <property type="protein sequence ID" value="CAK9139553.1"/>
    <property type="molecule type" value="Genomic_DNA"/>
</dbReference>
<dbReference type="FunFam" id="1.25.40.10:FF:001093">
    <property type="entry name" value="Pentatricopeptide repeat-containing protein At2g34400"/>
    <property type="match status" value="1"/>
</dbReference>
<dbReference type="InterPro" id="IPR046960">
    <property type="entry name" value="PPR_At4g14850-like_plant"/>
</dbReference>
<proteinExistence type="inferred from homology"/>
<name>A0ABC8R426_9AQUA</name>
<evidence type="ECO:0000313" key="6">
    <source>
        <dbReference type="Proteomes" id="UP001642360"/>
    </source>
</evidence>
<comment type="similarity">
    <text evidence="1">Belongs to the PPR family. PCMP-H subfamily.</text>
</comment>
<dbReference type="InterPro" id="IPR046848">
    <property type="entry name" value="E_motif"/>
</dbReference>
<evidence type="ECO:0000256" key="2">
    <source>
        <dbReference type="ARBA" id="ARBA00022737"/>
    </source>
</evidence>
<protein>
    <recommendedName>
        <fullName evidence="4">DYW domain-containing protein</fullName>
    </recommendedName>
</protein>
<dbReference type="PROSITE" id="PS51375">
    <property type="entry name" value="PPR"/>
    <property type="match status" value="2"/>
</dbReference>
<dbReference type="InterPro" id="IPR011990">
    <property type="entry name" value="TPR-like_helical_dom_sf"/>
</dbReference>